<evidence type="ECO:0000256" key="1">
    <source>
        <dbReference type="SAM" id="MobiDB-lite"/>
    </source>
</evidence>
<dbReference type="PANTHER" id="PTHR11102:SF160">
    <property type="entry name" value="ERAD-ASSOCIATED E3 UBIQUITIN-PROTEIN LIGASE COMPONENT HRD3"/>
    <property type="match status" value="1"/>
</dbReference>
<sequence>MEDTKISPTKIENLENYRVISEGDSHDFNDKFSTLEDLSNHKKYYSITLNLPETTKNIESFCDRFIKLATHPSLEKVRFYTIDSKPTFLWEIEEEKTLEFYLQNGKIDENHKNNVFLKILSGLAFLRERKITLSKFDYSIIHISDDLNPKLIGYGFHLSDEQSSFSKMKHFFDGFIDQENMNYEEAIFELLLKCQEENLSNWLNPLEIEQISPENKKIIEDAKKGDAEKCFSICILHKNGKSSQFPQSERLSHKFLKLSAEFGKKEAQFEYANLLLKKDSPNNDEILQFLKKAADNEHIQAAFQLYKMTDNLDYLKKAADGNHKVATKLYASYLFENIFQQNQNQLNEEFNILTTLKYLRQNYNLGDTSLIFELGATIFENAKNFMKLDNNEENKESEENNKVYEMFQEAEKFLIEAAKKEDNLNAVLKLIELYKIMNRDYTNLLRAAADLGDTSSMYLYAKSLSENYENVERDILKYYSMAVDNGLNEFLPDLLNVARSSSNKPSLYLKCEPYFEKVLELETSNEEEKKKASIDLAIISYAKNKNNKVEEYLEKGKGANNYLVNFGMYSNDENILKEIADEGDSLAMFLYGMKTKSIEYIEKSASEKCPFALNLLGLKKIEEHEEDLSQKEKTKKENDREEEEEEEGDDNAQSLLTEAAILTKPKIKEMLPFPSIIFFDKQFRKLYLSNIKKAADLQNPHSSYLYAFMTYNLKERAFYYKKAGDLGIKDGYLHYSKLVKKDNELLTSDSFDEIPIDSFGNEFNAFVSFQEAIFNVTNETAPVLAQNLASTAAEVKSIYKLVHNIMLAVDYRPLNLLPLANMATSLHFLIGDDEPILQNRFRDLLIEECCSNLSRNRSRFMFIELCIENFMFTIEYFTRAVNFMRKNSNNFNKYVELWFPEVRPHRKLDLDYYYSKSDKKAKDNTLISDEYIIKNRKNGNPNKLTIALRTDNLLELKRIMIENKKVTVNTKIEPSFFELSSMMDRRPSLISYAAFYGAEKCFCYLMENAADAAVFDDECLTVSAYAAASGELSVLAKLEEDGDLDYQVAAEYAAIFHRKELLDSLVEGRPITSLIMKLRNQKEKQATPQSENKQENSTGNKLDNKVEKKPETKENLDGDKKKIEPKLDTTKIEKSPEFGIPEKKLNFFDMVADLERERLASASMKENTQRSSGIAALMSELSFPKPPEEEQNNKNEQEKEEEFETKIDDLHKVIVAGILSDFVYSIKLFNHPKDKIEDNHINVQQNEENLDNDKLPPFNDEDEDEKSVFYELCERGNTGVLRFMTRKLWKSMLIEAITGGGQETILTRLAALGNFDTLDEILKMKEIRKLLRIDNYYGESPLEIAAKHEKQEIVDLIESYLE</sequence>
<protein>
    <recommendedName>
        <fullName evidence="4">DUF3447 domain-containing protein</fullName>
    </recommendedName>
</protein>
<evidence type="ECO:0000313" key="3">
    <source>
        <dbReference type="Proteomes" id="UP000179807"/>
    </source>
</evidence>
<feature type="region of interest" description="Disordered" evidence="1">
    <location>
        <begin position="1181"/>
        <end position="1202"/>
    </location>
</feature>
<reference evidence="2" key="1">
    <citation type="submission" date="2016-10" db="EMBL/GenBank/DDBJ databases">
        <authorList>
            <person name="Benchimol M."/>
            <person name="Almeida L.G."/>
            <person name="Vasconcelos A.T."/>
            <person name="Perreira-Neves A."/>
            <person name="Rosa I.A."/>
            <person name="Tasca T."/>
            <person name="Bogo M.R."/>
            <person name="de Souza W."/>
        </authorList>
    </citation>
    <scope>NUCLEOTIDE SEQUENCE [LARGE SCALE GENOMIC DNA]</scope>
    <source>
        <strain evidence="2">K</strain>
    </source>
</reference>
<feature type="compositionally biased region" description="Basic and acidic residues" evidence="1">
    <location>
        <begin position="1102"/>
        <end position="1128"/>
    </location>
</feature>
<feature type="compositionally biased region" description="Acidic residues" evidence="1">
    <location>
        <begin position="640"/>
        <end position="650"/>
    </location>
</feature>
<dbReference type="RefSeq" id="XP_068362708.1">
    <property type="nucleotide sequence ID" value="XM_068502036.1"/>
</dbReference>
<feature type="region of interest" description="Disordered" evidence="1">
    <location>
        <begin position="1080"/>
        <end position="1128"/>
    </location>
</feature>
<dbReference type="SUPFAM" id="SSF56112">
    <property type="entry name" value="Protein kinase-like (PK-like)"/>
    <property type="match status" value="1"/>
</dbReference>
<comment type="caution">
    <text evidence="2">The sequence shown here is derived from an EMBL/GenBank/DDBJ whole genome shotgun (WGS) entry which is preliminary data.</text>
</comment>
<feature type="compositionally biased region" description="Polar residues" evidence="1">
    <location>
        <begin position="1086"/>
        <end position="1101"/>
    </location>
</feature>
<dbReference type="GeneID" id="94836740"/>
<feature type="compositionally biased region" description="Basic and acidic residues" evidence="1">
    <location>
        <begin position="626"/>
        <end position="639"/>
    </location>
</feature>
<evidence type="ECO:0008006" key="4">
    <source>
        <dbReference type="Google" id="ProtNLM"/>
    </source>
</evidence>
<gene>
    <name evidence="2" type="ORF">TRFO_21541</name>
</gene>
<dbReference type="Gene3D" id="1.25.40.10">
    <property type="entry name" value="Tetratricopeptide repeat domain"/>
    <property type="match status" value="1"/>
</dbReference>
<dbReference type="InterPro" id="IPR011009">
    <property type="entry name" value="Kinase-like_dom_sf"/>
</dbReference>
<feature type="region of interest" description="Disordered" evidence="1">
    <location>
        <begin position="626"/>
        <end position="654"/>
    </location>
</feature>
<dbReference type="SUPFAM" id="SSF48403">
    <property type="entry name" value="Ankyrin repeat"/>
    <property type="match status" value="1"/>
</dbReference>
<dbReference type="VEuPathDB" id="TrichDB:TRFO_21541"/>
<feature type="compositionally biased region" description="Basic and acidic residues" evidence="1">
    <location>
        <begin position="1186"/>
        <end position="1197"/>
    </location>
</feature>
<dbReference type="PANTHER" id="PTHR11102">
    <property type="entry name" value="SEL-1-LIKE PROTEIN"/>
    <property type="match status" value="1"/>
</dbReference>
<keyword evidence="3" id="KW-1185">Reference proteome</keyword>
<organism evidence="2 3">
    <name type="scientific">Tritrichomonas foetus</name>
    <dbReference type="NCBI Taxonomy" id="1144522"/>
    <lineage>
        <taxon>Eukaryota</taxon>
        <taxon>Metamonada</taxon>
        <taxon>Parabasalia</taxon>
        <taxon>Tritrichomonadida</taxon>
        <taxon>Tritrichomonadidae</taxon>
        <taxon>Tritrichomonas</taxon>
    </lineage>
</organism>
<dbReference type="EMBL" id="MLAK01000636">
    <property type="protein sequence ID" value="OHT09572.1"/>
    <property type="molecule type" value="Genomic_DNA"/>
</dbReference>
<dbReference type="InterPro" id="IPR036770">
    <property type="entry name" value="Ankyrin_rpt-contain_sf"/>
</dbReference>
<dbReference type="InterPro" id="IPR011990">
    <property type="entry name" value="TPR-like_helical_dom_sf"/>
</dbReference>
<evidence type="ECO:0000313" key="2">
    <source>
        <dbReference type="EMBL" id="OHT09572.1"/>
    </source>
</evidence>
<name>A0A1J4KIB9_9EUKA</name>
<dbReference type="InterPro" id="IPR050767">
    <property type="entry name" value="Sel1_AlgK"/>
</dbReference>
<proteinExistence type="predicted"/>
<dbReference type="Proteomes" id="UP000179807">
    <property type="component" value="Unassembled WGS sequence"/>
</dbReference>
<accession>A0A1J4KIB9</accession>